<evidence type="ECO:0000256" key="4">
    <source>
        <dbReference type="ARBA" id="ARBA00022692"/>
    </source>
</evidence>
<dbReference type="GO" id="GO:0005794">
    <property type="term" value="C:Golgi apparatus"/>
    <property type="evidence" value="ECO:0007669"/>
    <property type="project" value="UniProtKB-SubCell"/>
</dbReference>
<protein>
    <recommendedName>
        <fullName evidence="9">Transmembrane 9 superfamily member</fullName>
    </recommendedName>
</protein>
<evidence type="ECO:0000313" key="10">
    <source>
        <dbReference type="EMBL" id="KAK0388592.1"/>
    </source>
</evidence>
<evidence type="ECO:0000256" key="3">
    <source>
        <dbReference type="ARBA" id="ARBA00005227"/>
    </source>
</evidence>
<reference evidence="10" key="1">
    <citation type="submission" date="2022-10" db="EMBL/GenBank/DDBJ databases">
        <title>Determination and structural analysis of whole genome sequence of Sarocladium strictum F4-1.</title>
        <authorList>
            <person name="Hu L."/>
            <person name="Jiang Y."/>
        </authorList>
    </citation>
    <scope>NUCLEOTIDE SEQUENCE</scope>
    <source>
        <strain evidence="10">F4-1</strain>
    </source>
</reference>
<evidence type="ECO:0000256" key="2">
    <source>
        <dbReference type="ARBA" id="ARBA00004555"/>
    </source>
</evidence>
<accession>A0AA39L918</accession>
<evidence type="ECO:0000256" key="7">
    <source>
        <dbReference type="ARBA" id="ARBA00023034"/>
    </source>
</evidence>
<dbReference type="PANTHER" id="PTHR10766:SF55">
    <property type="entry name" value="TRANSMEMBRANE 9 SUPERFAMILY MEMBER 4"/>
    <property type="match status" value="1"/>
</dbReference>
<evidence type="ECO:0000313" key="11">
    <source>
        <dbReference type="Proteomes" id="UP001175261"/>
    </source>
</evidence>
<evidence type="ECO:0000256" key="1">
    <source>
        <dbReference type="ARBA" id="ARBA00004141"/>
    </source>
</evidence>
<keyword evidence="5" id="KW-0732">Signal</keyword>
<proteinExistence type="inferred from homology"/>
<keyword evidence="11" id="KW-1185">Reference proteome</keyword>
<feature type="transmembrane region" description="Helical" evidence="9">
    <location>
        <begin position="643"/>
        <end position="666"/>
    </location>
</feature>
<feature type="transmembrane region" description="Helical" evidence="9">
    <location>
        <begin position="488"/>
        <end position="507"/>
    </location>
</feature>
<keyword evidence="4 9" id="KW-0812">Transmembrane</keyword>
<dbReference type="GO" id="GO:0072657">
    <property type="term" value="P:protein localization to membrane"/>
    <property type="evidence" value="ECO:0007669"/>
    <property type="project" value="TreeGrafter"/>
</dbReference>
<dbReference type="InterPro" id="IPR004240">
    <property type="entry name" value="EMP70"/>
</dbReference>
<organism evidence="10 11">
    <name type="scientific">Sarocladium strictum</name>
    <name type="common">Black bundle disease fungus</name>
    <name type="synonym">Acremonium strictum</name>
    <dbReference type="NCBI Taxonomy" id="5046"/>
    <lineage>
        <taxon>Eukaryota</taxon>
        <taxon>Fungi</taxon>
        <taxon>Dikarya</taxon>
        <taxon>Ascomycota</taxon>
        <taxon>Pezizomycotina</taxon>
        <taxon>Sordariomycetes</taxon>
        <taxon>Hypocreomycetidae</taxon>
        <taxon>Hypocreales</taxon>
        <taxon>Sarocladiaceae</taxon>
        <taxon>Sarocladium</taxon>
    </lineage>
</organism>
<feature type="transmembrane region" description="Helical" evidence="9">
    <location>
        <begin position="311"/>
        <end position="336"/>
    </location>
</feature>
<dbReference type="AlphaFoldDB" id="A0AA39L918"/>
<dbReference type="Pfam" id="PF02990">
    <property type="entry name" value="EMP70"/>
    <property type="match status" value="1"/>
</dbReference>
<comment type="caution">
    <text evidence="10">The sequence shown here is derived from an EMBL/GenBank/DDBJ whole genome shotgun (WGS) entry which is preliminary data.</text>
</comment>
<dbReference type="PANTHER" id="PTHR10766">
    <property type="entry name" value="TRANSMEMBRANE 9 SUPERFAMILY PROTEIN"/>
    <property type="match status" value="1"/>
</dbReference>
<feature type="transmembrane region" description="Helical" evidence="9">
    <location>
        <begin position="446"/>
        <end position="467"/>
    </location>
</feature>
<comment type="subcellular location">
    <subcellularLocation>
        <location evidence="2">Golgi apparatus</location>
    </subcellularLocation>
    <subcellularLocation>
        <location evidence="1">Membrane</location>
        <topology evidence="1">Multi-pass membrane protein</topology>
    </subcellularLocation>
</comment>
<evidence type="ECO:0000256" key="5">
    <source>
        <dbReference type="ARBA" id="ARBA00022729"/>
    </source>
</evidence>
<evidence type="ECO:0000256" key="8">
    <source>
        <dbReference type="ARBA" id="ARBA00023136"/>
    </source>
</evidence>
<feature type="transmembrane region" description="Helical" evidence="9">
    <location>
        <begin position="606"/>
        <end position="631"/>
    </location>
</feature>
<keyword evidence="6 9" id="KW-1133">Transmembrane helix</keyword>
<dbReference type="Proteomes" id="UP001175261">
    <property type="component" value="Unassembled WGS sequence"/>
</dbReference>
<dbReference type="EMBL" id="JAPDFR010000003">
    <property type="protein sequence ID" value="KAK0388592.1"/>
    <property type="molecule type" value="Genomic_DNA"/>
</dbReference>
<feature type="transmembrane region" description="Helical" evidence="9">
    <location>
        <begin position="413"/>
        <end position="440"/>
    </location>
</feature>
<feature type="transmembrane region" description="Helical" evidence="9">
    <location>
        <begin position="678"/>
        <end position="708"/>
    </location>
</feature>
<evidence type="ECO:0000256" key="6">
    <source>
        <dbReference type="ARBA" id="ARBA00022989"/>
    </source>
</evidence>
<keyword evidence="7" id="KW-0333">Golgi apparatus</keyword>
<name>A0AA39L918_SARSR</name>
<sequence length="718" mass="79340">MVRFTAGLPGLLTLSLVQPIGAFYIPGWSLKSYEPNERIPLLVNKAFSDNTQLQYAYNELPFVCPPSEQPKEAGDGLFTGQSIRLNLGEVLRGDRIVTSDMELEMGKDKKCAMLCRKNVTREALERSRDIVRDGYEVEWIVDNLPGATTWVQDKGETKFYSSGFPLGFTHELGGGLNPQYFLNNHFTIVIRHRKAPGRAGARGEKLIVGFEIYPRSLGPGFKRDEHGCPVDMGPEGDISQGSGLELLVPREVPKEEPADDTASLDDDDKVAEESKPILEIPYTYSVYFKEDETIEWSHRWDRYLDKPDTAYVHYLAIVNSLIICGMLTGVVMIILARTVRSDIQSYKDSAIEGGKLRKKGHGKKSGRTGLLGKEAGEVDVNYLSDEGDEALEDVTGWKLLHADVFRAPRQVSILAPLVGSGTQLLFMAVGLVLLSAAGVLNPSFRGGFISVGVGLFVLGGVMAGYYSGRLYRSFGGTSQFRNAVITEGILPAVVLPLVLVQDIVVWAHGSSTAIPFTTIIALLLLWAGVQIPLVHFGSWYAFRRAAPWEHPTKATSIPRQIPKRQPWFLHTVPSIVLSGLIPFAVIFIELLYIFQSLWQDKSHYYYAFGFLALVSSLVFVTVAEISVVATYVRLGAEDHAWQWRAFATGASSAVWVFGYSVWYYFVKMGGRERGLLDGWLFFAYSAAGCAVYGVVTGAVGFLAAYAFVRKIYGAIKVD</sequence>
<feature type="transmembrane region" description="Helical" evidence="9">
    <location>
        <begin position="513"/>
        <end position="534"/>
    </location>
</feature>
<comment type="similarity">
    <text evidence="3 9">Belongs to the nonaspanin (TM9SF) (TC 9.A.2) family.</text>
</comment>
<evidence type="ECO:0000256" key="9">
    <source>
        <dbReference type="RuleBase" id="RU363079"/>
    </source>
</evidence>
<dbReference type="GO" id="GO:0016020">
    <property type="term" value="C:membrane"/>
    <property type="evidence" value="ECO:0007669"/>
    <property type="project" value="UniProtKB-SubCell"/>
</dbReference>
<keyword evidence="8 9" id="KW-0472">Membrane</keyword>
<feature type="transmembrane region" description="Helical" evidence="9">
    <location>
        <begin position="567"/>
        <end position="594"/>
    </location>
</feature>
<gene>
    <name evidence="10" type="ORF">NLU13_4835</name>
</gene>